<dbReference type="AlphaFoldDB" id="A0A918FNY8"/>
<evidence type="ECO:0000256" key="1">
    <source>
        <dbReference type="SAM" id="MobiDB-lite"/>
    </source>
</evidence>
<dbReference type="EMBL" id="BMSX01000041">
    <property type="protein sequence ID" value="GGR61468.1"/>
    <property type="molecule type" value="Genomic_DNA"/>
</dbReference>
<protein>
    <submittedName>
        <fullName evidence="2">Uncharacterized protein</fullName>
    </submittedName>
</protein>
<reference evidence="2" key="2">
    <citation type="submission" date="2020-09" db="EMBL/GenBank/DDBJ databases">
        <authorList>
            <person name="Sun Q."/>
            <person name="Ohkuma M."/>
        </authorList>
    </citation>
    <scope>NUCLEOTIDE SEQUENCE</scope>
    <source>
        <strain evidence="2">JCM 4346</strain>
    </source>
</reference>
<organism evidence="2 3">
    <name type="scientific">Streptomyces aurantiogriseus</name>
    <dbReference type="NCBI Taxonomy" id="66870"/>
    <lineage>
        <taxon>Bacteria</taxon>
        <taxon>Bacillati</taxon>
        <taxon>Actinomycetota</taxon>
        <taxon>Actinomycetes</taxon>
        <taxon>Kitasatosporales</taxon>
        <taxon>Streptomycetaceae</taxon>
        <taxon>Streptomyces</taxon>
    </lineage>
</organism>
<gene>
    <name evidence="2" type="ORF">GCM10010251_92890</name>
</gene>
<sequence>MGFREPSTIKLVFEPGDELHGLEVRMRGMSIADWLQATGLDGDGDDAAATMKRFYAALVAWNLEDENGQPVPVSDAPNRDSRMIRRLNTAWIEALTGVHKADPLPDNSPSGETYPELSAIPTEPLSESLAS</sequence>
<comment type="caution">
    <text evidence="2">The sequence shown here is derived from an EMBL/GenBank/DDBJ whole genome shotgun (WGS) entry which is preliminary data.</text>
</comment>
<dbReference type="Proteomes" id="UP000658320">
    <property type="component" value="Unassembled WGS sequence"/>
</dbReference>
<name>A0A918FNY8_9ACTN</name>
<dbReference type="RefSeq" id="WP_189944092.1">
    <property type="nucleotide sequence ID" value="NZ_BMSX01000041.1"/>
</dbReference>
<evidence type="ECO:0000313" key="2">
    <source>
        <dbReference type="EMBL" id="GGR61468.1"/>
    </source>
</evidence>
<proteinExistence type="predicted"/>
<accession>A0A918FNY8</accession>
<feature type="region of interest" description="Disordered" evidence="1">
    <location>
        <begin position="99"/>
        <end position="131"/>
    </location>
</feature>
<evidence type="ECO:0000313" key="3">
    <source>
        <dbReference type="Proteomes" id="UP000658320"/>
    </source>
</evidence>
<reference evidence="2" key="1">
    <citation type="journal article" date="2014" name="Int. J. Syst. Evol. Microbiol.">
        <title>Complete genome sequence of Corynebacterium casei LMG S-19264T (=DSM 44701T), isolated from a smear-ripened cheese.</title>
        <authorList>
            <consortium name="US DOE Joint Genome Institute (JGI-PGF)"/>
            <person name="Walter F."/>
            <person name="Albersmeier A."/>
            <person name="Kalinowski J."/>
            <person name="Ruckert C."/>
        </authorList>
    </citation>
    <scope>NUCLEOTIDE SEQUENCE</scope>
    <source>
        <strain evidence="2">JCM 4346</strain>
    </source>
</reference>
<keyword evidence="3" id="KW-1185">Reference proteome</keyword>